<organism evidence="4 5">
    <name type="scientific">Danio rerio</name>
    <name type="common">Zebrafish</name>
    <name type="synonym">Brachydanio rerio</name>
    <dbReference type="NCBI Taxonomy" id="7955"/>
    <lineage>
        <taxon>Eukaryota</taxon>
        <taxon>Metazoa</taxon>
        <taxon>Chordata</taxon>
        <taxon>Craniata</taxon>
        <taxon>Vertebrata</taxon>
        <taxon>Euteleostomi</taxon>
        <taxon>Actinopterygii</taxon>
        <taxon>Neopterygii</taxon>
        <taxon>Teleostei</taxon>
        <taxon>Ostariophysi</taxon>
        <taxon>Cypriniformes</taxon>
        <taxon>Danionidae</taxon>
        <taxon>Danioninae</taxon>
        <taxon>Danio</taxon>
    </lineage>
</organism>
<dbReference type="InterPro" id="IPR007110">
    <property type="entry name" value="Ig-like_dom"/>
</dbReference>
<dbReference type="Pfam" id="PF13895">
    <property type="entry name" value="Ig_2"/>
    <property type="match status" value="1"/>
</dbReference>
<dbReference type="Gene3D" id="2.60.40.10">
    <property type="entry name" value="Immunoglobulins"/>
    <property type="match status" value="2"/>
</dbReference>
<gene>
    <name evidence="5" type="primary">LOC100537744</name>
</gene>
<evidence type="ECO:0000256" key="2">
    <source>
        <dbReference type="SAM" id="SignalP"/>
    </source>
</evidence>
<feature type="domain" description="Ig-like" evidence="3">
    <location>
        <begin position="24"/>
        <end position="109"/>
    </location>
</feature>
<dbReference type="InterPro" id="IPR003599">
    <property type="entry name" value="Ig_sub"/>
</dbReference>
<dbReference type="RefSeq" id="XP_003199279.2">
    <property type="nucleotide sequence ID" value="XM_003199231.7"/>
</dbReference>
<proteinExistence type="predicted"/>
<keyword evidence="2" id="KW-0732">Signal</keyword>
<keyword evidence="1" id="KW-0812">Transmembrane</keyword>
<dbReference type="Proteomes" id="UP000000437">
    <property type="component" value="Chromosome 9"/>
</dbReference>
<sequence length="440" mass="49362">MYFTILILMFLSGFCYSSQLVYLPRQAVKTKDEVSPGSDVCLRCDVSLLSEFSTLQWTKEGKPTSNTTLIYNNSAYIILHTADEHNTGEYYCRLNKDGKIQTITNHTLTVKTHSYNGNVKTNKSIYRESSSKRDVSLICKTNNNNYDSWRWTWEKRPNSQIDLITVKKGGKVEVKGPIKPGRFSSTTYNSQAFTFHISPVLYNYSGTYRCITETTIYTTTILHTIRVSVEPPGGVLRSQSVLLTCELSEVTESVTLVWLRMERKRGVLEKQNRITEKNNKLQLRVNLSSFKTEPLHWQCAVFTENQLRALAPVILNFTSEITNAPTISTKIITVSNQRSTDNVTATNQDTEDSGLKMVIIVFCAVTVSVLILLSLLVFKCLKNTVDVDTGSGFKSQDDDDNIHYASVTVAASNQGADRCHASSEVLDNNAGVIYSAIKVQ</sequence>
<dbReference type="OrthoDB" id="9937043at2759"/>
<accession>A0A8M1RIU8</accession>
<dbReference type="GlyGen" id="A0A8M1RIU8">
    <property type="glycosylation" value="1 site"/>
</dbReference>
<dbReference type="SUPFAM" id="SSF48726">
    <property type="entry name" value="Immunoglobulin"/>
    <property type="match status" value="2"/>
</dbReference>
<evidence type="ECO:0000256" key="1">
    <source>
        <dbReference type="SAM" id="Phobius"/>
    </source>
</evidence>
<keyword evidence="4" id="KW-1185">Reference proteome</keyword>
<protein>
    <submittedName>
        <fullName evidence="5">Uncharacterized protein isoform X1</fullName>
    </submittedName>
</protein>
<dbReference type="AlphaFoldDB" id="A0A8M1RIU8"/>
<dbReference type="SMART" id="SM00409">
    <property type="entry name" value="IG"/>
    <property type="match status" value="2"/>
</dbReference>
<evidence type="ECO:0000259" key="3">
    <source>
        <dbReference type="PROSITE" id="PS50835"/>
    </source>
</evidence>
<keyword evidence="1" id="KW-0472">Membrane</keyword>
<keyword evidence="1" id="KW-1133">Transmembrane helix</keyword>
<feature type="chain" id="PRO_5035438558" evidence="2">
    <location>
        <begin position="18"/>
        <end position="440"/>
    </location>
</feature>
<name>A0A8M1RIU8_DANRE</name>
<feature type="signal peptide" evidence="2">
    <location>
        <begin position="1"/>
        <end position="17"/>
    </location>
</feature>
<dbReference type="InterPro" id="IPR036179">
    <property type="entry name" value="Ig-like_dom_sf"/>
</dbReference>
<evidence type="ECO:0000313" key="5">
    <source>
        <dbReference type="RefSeq" id="XP_003199279.2"/>
    </source>
</evidence>
<feature type="transmembrane region" description="Helical" evidence="1">
    <location>
        <begin position="357"/>
        <end position="378"/>
    </location>
</feature>
<dbReference type="KEGG" id="dre:100537744"/>
<dbReference type="PANTHER" id="PTHR11422">
    <property type="entry name" value="T-CELL SURFACE GLYCOPROTEIN CD4"/>
    <property type="match status" value="1"/>
</dbReference>
<evidence type="ECO:0000313" key="4">
    <source>
        <dbReference type="Proteomes" id="UP000000437"/>
    </source>
</evidence>
<dbReference type="PROSITE" id="PS50835">
    <property type="entry name" value="IG_LIKE"/>
    <property type="match status" value="1"/>
</dbReference>
<dbReference type="InterPro" id="IPR013783">
    <property type="entry name" value="Ig-like_fold"/>
</dbReference>
<reference evidence="5" key="1">
    <citation type="submission" date="2025-08" db="UniProtKB">
        <authorList>
            <consortium name="RefSeq"/>
        </authorList>
    </citation>
    <scope>IDENTIFICATION</scope>
    <source>
        <strain evidence="5">Tuebingen</strain>
        <tissue evidence="5">Fibroblasts and whole tissue</tissue>
    </source>
</reference>
<dbReference type="FunFam" id="2.60.40.10:FF:004324">
    <property type="match status" value="1"/>
</dbReference>
<dbReference type="GeneID" id="100537744"/>